<dbReference type="PANTHER" id="PTHR42933:SF4">
    <property type="entry name" value="TYPE I RESTRICTION ENZYME ECOKI METHYLASE SUBUNIT"/>
    <property type="match status" value="1"/>
</dbReference>
<dbReference type="SUPFAM" id="SSF53335">
    <property type="entry name" value="S-adenosyl-L-methionine-dependent methyltransferases"/>
    <property type="match status" value="1"/>
</dbReference>
<evidence type="ECO:0000256" key="6">
    <source>
        <dbReference type="ARBA" id="ARBA00022747"/>
    </source>
</evidence>
<keyword evidence="4" id="KW-0808">Transferase</keyword>
<keyword evidence="6" id="KW-0680">Restriction system</keyword>
<comment type="catalytic activity">
    <reaction evidence="7">
        <text>a 2'-deoxyadenosine in DNA + S-adenosyl-L-methionine = an N(6)-methyl-2'-deoxyadenosine in DNA + S-adenosyl-L-homocysteine + H(+)</text>
        <dbReference type="Rhea" id="RHEA:15197"/>
        <dbReference type="Rhea" id="RHEA-COMP:12418"/>
        <dbReference type="Rhea" id="RHEA-COMP:12419"/>
        <dbReference type="ChEBI" id="CHEBI:15378"/>
        <dbReference type="ChEBI" id="CHEBI:57856"/>
        <dbReference type="ChEBI" id="CHEBI:59789"/>
        <dbReference type="ChEBI" id="CHEBI:90615"/>
        <dbReference type="ChEBI" id="CHEBI:90616"/>
        <dbReference type="EC" id="2.1.1.72"/>
    </reaction>
</comment>
<evidence type="ECO:0000259" key="8">
    <source>
        <dbReference type="Pfam" id="PF02384"/>
    </source>
</evidence>
<evidence type="ECO:0000256" key="7">
    <source>
        <dbReference type="ARBA" id="ARBA00047942"/>
    </source>
</evidence>
<organism evidence="9 10">
    <name type="scientific">Roseobacter fucihabitans</name>
    <dbReference type="NCBI Taxonomy" id="1537242"/>
    <lineage>
        <taxon>Bacteria</taxon>
        <taxon>Pseudomonadati</taxon>
        <taxon>Pseudomonadota</taxon>
        <taxon>Alphaproteobacteria</taxon>
        <taxon>Rhodobacterales</taxon>
        <taxon>Roseobacteraceae</taxon>
        <taxon>Roseobacter</taxon>
    </lineage>
</organism>
<accession>A0ABZ2BRA3</accession>
<dbReference type="Pfam" id="PF02384">
    <property type="entry name" value="N6_Mtase"/>
    <property type="match status" value="1"/>
</dbReference>
<evidence type="ECO:0000256" key="4">
    <source>
        <dbReference type="ARBA" id="ARBA00022679"/>
    </source>
</evidence>
<evidence type="ECO:0000313" key="9">
    <source>
        <dbReference type="EMBL" id="WVX47978.1"/>
    </source>
</evidence>
<feature type="domain" description="DNA methylase adenine-specific" evidence="8">
    <location>
        <begin position="3"/>
        <end position="127"/>
    </location>
</feature>
<dbReference type="InterPro" id="IPR051537">
    <property type="entry name" value="DNA_Adenine_Mtase"/>
</dbReference>
<protein>
    <recommendedName>
        <fullName evidence="2">site-specific DNA-methyltransferase (adenine-specific)</fullName>
        <ecNumber evidence="2">2.1.1.72</ecNumber>
    </recommendedName>
</protein>
<keyword evidence="5" id="KW-0949">S-adenosyl-L-methionine</keyword>
<dbReference type="RefSeq" id="WP_262386474.1">
    <property type="nucleotide sequence ID" value="NZ_CP143423.1"/>
</dbReference>
<keyword evidence="10" id="KW-1185">Reference proteome</keyword>
<keyword evidence="3" id="KW-0489">Methyltransferase</keyword>
<dbReference type="Gene3D" id="3.40.50.150">
    <property type="entry name" value="Vaccinia Virus protein VP39"/>
    <property type="match status" value="1"/>
</dbReference>
<evidence type="ECO:0000256" key="1">
    <source>
        <dbReference type="ARBA" id="ARBA00006594"/>
    </source>
</evidence>
<proteinExistence type="inferred from homology"/>
<evidence type="ECO:0000256" key="5">
    <source>
        <dbReference type="ARBA" id="ARBA00022691"/>
    </source>
</evidence>
<evidence type="ECO:0000256" key="3">
    <source>
        <dbReference type="ARBA" id="ARBA00022603"/>
    </source>
</evidence>
<name>A0ABZ2BRA3_9RHOB</name>
<evidence type="ECO:0000313" key="10">
    <source>
        <dbReference type="Proteomes" id="UP001318682"/>
    </source>
</evidence>
<gene>
    <name evidence="9" type="ORF">ROLI_010550</name>
</gene>
<dbReference type="EC" id="2.1.1.72" evidence="2"/>
<dbReference type="InterPro" id="IPR029063">
    <property type="entry name" value="SAM-dependent_MTases_sf"/>
</dbReference>
<reference evidence="10" key="2">
    <citation type="submission" date="2024-01" db="EMBL/GenBank/DDBJ databases">
        <title>Roseobacter fucihabitans sp. nov., isolated from the brown alga Fucus spiralis.</title>
        <authorList>
            <person name="Hahnke S."/>
            <person name="Berger M."/>
            <person name="Schlingloff A."/>
            <person name="Athale I."/>
            <person name="Neumann-Schaal M."/>
            <person name="Adenaya A."/>
            <person name="Poehlein A."/>
            <person name="Daniel R."/>
            <person name="Pertersen J."/>
            <person name="Brinkhoff T."/>
        </authorList>
    </citation>
    <scope>NUCLEOTIDE SEQUENCE [LARGE SCALE GENOMIC DNA]</scope>
    <source>
        <strain evidence="10">B14</strain>
    </source>
</reference>
<dbReference type="InterPro" id="IPR003356">
    <property type="entry name" value="DNA_methylase_A-5"/>
</dbReference>
<evidence type="ECO:0000256" key="2">
    <source>
        <dbReference type="ARBA" id="ARBA00011900"/>
    </source>
</evidence>
<sequence length="179" mass="20702">MTVMETNGRAGVVLPDNVLFEAGRAGEGIRKRLLEGFNFHTLLRLPTGIWYSPGVKANVLFFDKRPASRDVQTKALWVYGYRTNIHKTLKTKRLSKGDFDEFVQCYRDRKETERFQKFDYQELAARDKLNLDLFWLKDDSLEDIENIPEPDVLAAEIVENLEAALDQFRSVARELNASQ</sequence>
<reference evidence="9 10" key="1">
    <citation type="submission" date="2015-07" db="EMBL/GenBank/DDBJ databases">
        <authorList>
            <person name="Voget S."/>
            <person name="Dogs M."/>
            <person name="Brinkhoff T.H."/>
            <person name="Daniel R."/>
        </authorList>
    </citation>
    <scope>NUCLEOTIDE SEQUENCE [LARGE SCALE GENOMIC DNA]</scope>
    <source>
        <strain evidence="9 10">B14</strain>
    </source>
</reference>
<dbReference type="PANTHER" id="PTHR42933">
    <property type="entry name" value="SLR6095 PROTEIN"/>
    <property type="match status" value="1"/>
</dbReference>
<dbReference type="EMBL" id="CP143423">
    <property type="protein sequence ID" value="WVX47978.1"/>
    <property type="molecule type" value="Genomic_DNA"/>
</dbReference>
<comment type="similarity">
    <text evidence="1">Belongs to the N(4)/N(6)-methyltransferase family.</text>
</comment>
<dbReference type="Proteomes" id="UP001318682">
    <property type="component" value="Chromosome"/>
</dbReference>